<evidence type="ECO:0000259" key="3">
    <source>
        <dbReference type="PROSITE" id="PS50076"/>
    </source>
</evidence>
<organism evidence="4 5">
    <name type="scientific">Prorocentrum cordatum</name>
    <dbReference type="NCBI Taxonomy" id="2364126"/>
    <lineage>
        <taxon>Eukaryota</taxon>
        <taxon>Sar</taxon>
        <taxon>Alveolata</taxon>
        <taxon>Dinophyceae</taxon>
        <taxon>Prorocentrales</taxon>
        <taxon>Prorocentraceae</taxon>
        <taxon>Prorocentrum</taxon>
    </lineage>
</organism>
<gene>
    <name evidence="4" type="ORF">PCOR1329_LOCUS81234</name>
</gene>
<comment type="caution">
    <text evidence="4">The sequence shown here is derived from an EMBL/GenBank/DDBJ whole genome shotgun (WGS) entry which is preliminary data.</text>
</comment>
<evidence type="ECO:0000313" key="4">
    <source>
        <dbReference type="EMBL" id="CAK0905553.1"/>
    </source>
</evidence>
<dbReference type="Pfam" id="PF00226">
    <property type="entry name" value="DnaJ"/>
    <property type="match status" value="1"/>
</dbReference>
<accession>A0ABN9Y167</accession>
<sequence>MAAAAALRAPAWPARALRGLAGRPPGAGPPPPGPDEAEGRTFYDILEVSRKARPEEVKEAYRRLAKKYHPDRNADDPEAENRFKEVQEAHATLSDQWKKALYDQDLQFSKFGSAAVTDVDKEQWTEHWDKETEEEREARRERYKRYAAGERNDLPPDPFPLRLTPVIFLGIVAGVFYVCIRAPDWFDLQSEATFCDPAYDDKTVPLVRAFHDPVLNRWERLPEGAAPPSPAELYAYYRKRRPDLMEALDLRLLPKLSLTILQVPRTDTVKPSPRPQAA</sequence>
<keyword evidence="5" id="KW-1185">Reference proteome</keyword>
<dbReference type="PROSITE" id="PS00636">
    <property type="entry name" value="DNAJ_1"/>
    <property type="match status" value="1"/>
</dbReference>
<keyword evidence="1" id="KW-0143">Chaperone</keyword>
<dbReference type="PANTHER" id="PTHR44145:SF3">
    <property type="entry name" value="DNAJ HOMOLOG SUBFAMILY A MEMBER 3, MITOCHONDRIAL"/>
    <property type="match status" value="1"/>
</dbReference>
<dbReference type="SMART" id="SM00271">
    <property type="entry name" value="DnaJ"/>
    <property type="match status" value="1"/>
</dbReference>
<dbReference type="PANTHER" id="PTHR44145">
    <property type="entry name" value="DNAJ HOMOLOG SUBFAMILY A MEMBER 3, MITOCHONDRIAL"/>
    <property type="match status" value="1"/>
</dbReference>
<dbReference type="CDD" id="cd06257">
    <property type="entry name" value="DnaJ"/>
    <property type="match status" value="1"/>
</dbReference>
<feature type="domain" description="J" evidence="3">
    <location>
        <begin position="41"/>
        <end position="106"/>
    </location>
</feature>
<proteinExistence type="predicted"/>
<evidence type="ECO:0000313" key="5">
    <source>
        <dbReference type="Proteomes" id="UP001189429"/>
    </source>
</evidence>
<dbReference type="PROSITE" id="PS50076">
    <property type="entry name" value="DNAJ_2"/>
    <property type="match status" value="1"/>
</dbReference>
<dbReference type="EMBL" id="CAUYUJ010021581">
    <property type="protein sequence ID" value="CAK0905553.1"/>
    <property type="molecule type" value="Genomic_DNA"/>
</dbReference>
<dbReference type="Gene3D" id="1.10.287.110">
    <property type="entry name" value="DnaJ domain"/>
    <property type="match status" value="1"/>
</dbReference>
<dbReference type="InterPro" id="IPR001623">
    <property type="entry name" value="DnaJ_domain"/>
</dbReference>
<dbReference type="InterPro" id="IPR018253">
    <property type="entry name" value="DnaJ_domain_CS"/>
</dbReference>
<feature type="region of interest" description="Disordered" evidence="2">
    <location>
        <begin position="17"/>
        <end position="39"/>
    </location>
</feature>
<dbReference type="SUPFAM" id="SSF46565">
    <property type="entry name" value="Chaperone J-domain"/>
    <property type="match status" value="1"/>
</dbReference>
<name>A0ABN9Y167_9DINO</name>
<evidence type="ECO:0000256" key="2">
    <source>
        <dbReference type="SAM" id="MobiDB-lite"/>
    </source>
</evidence>
<dbReference type="PRINTS" id="PR00625">
    <property type="entry name" value="JDOMAIN"/>
</dbReference>
<dbReference type="InterPro" id="IPR051938">
    <property type="entry name" value="Apopto_cytoskel_mod"/>
</dbReference>
<reference evidence="4" key="1">
    <citation type="submission" date="2023-10" db="EMBL/GenBank/DDBJ databases">
        <authorList>
            <person name="Chen Y."/>
            <person name="Shah S."/>
            <person name="Dougan E. K."/>
            <person name="Thang M."/>
            <person name="Chan C."/>
        </authorList>
    </citation>
    <scope>NUCLEOTIDE SEQUENCE [LARGE SCALE GENOMIC DNA]</scope>
</reference>
<protein>
    <recommendedName>
        <fullName evidence="3">J domain-containing protein</fullName>
    </recommendedName>
</protein>
<dbReference type="Proteomes" id="UP001189429">
    <property type="component" value="Unassembled WGS sequence"/>
</dbReference>
<evidence type="ECO:0000256" key="1">
    <source>
        <dbReference type="ARBA" id="ARBA00023186"/>
    </source>
</evidence>
<dbReference type="InterPro" id="IPR036869">
    <property type="entry name" value="J_dom_sf"/>
</dbReference>